<dbReference type="Pfam" id="PF08929">
    <property type="entry name" value="PoNi_C"/>
    <property type="match status" value="1"/>
</dbReference>
<organism evidence="2">
    <name type="scientific">uncultured Dokdonia sp</name>
    <dbReference type="NCBI Taxonomy" id="575653"/>
    <lineage>
        <taxon>Bacteria</taxon>
        <taxon>Pseudomonadati</taxon>
        <taxon>Bacteroidota</taxon>
        <taxon>Flavobacteriia</taxon>
        <taxon>Flavobacteriales</taxon>
        <taxon>Flavobacteriaceae</taxon>
        <taxon>Dokdonia</taxon>
        <taxon>environmental samples</taxon>
    </lineage>
</organism>
<dbReference type="AlphaFoldDB" id="H6RGT8"/>
<protein>
    <submittedName>
        <fullName evidence="2">Protein containing DUF1911</fullName>
    </submittedName>
</protein>
<name>H6RGT8_9FLAO</name>
<evidence type="ECO:0000259" key="1">
    <source>
        <dbReference type="Pfam" id="PF08929"/>
    </source>
</evidence>
<accession>H6RGT8</accession>
<dbReference type="InterPro" id="IPR015025">
    <property type="entry name" value="PoNi_C"/>
</dbReference>
<evidence type="ECO:0000313" key="2">
    <source>
        <dbReference type="EMBL" id="CCG00249.1"/>
    </source>
</evidence>
<reference evidence="2" key="2">
    <citation type="submission" date="2012-02" db="EMBL/GenBank/DDBJ databases">
        <authorList>
            <person name="Genoscope - CEA"/>
        </authorList>
    </citation>
    <scope>NUCLEOTIDE SEQUENCE</scope>
</reference>
<gene>
    <name evidence="2" type="ORF">VIS_S18CPB10037</name>
</gene>
<dbReference type="Gene3D" id="1.10.3920.10">
    <property type="entry name" value="PA2201 C-terminal domain-like"/>
    <property type="match status" value="1"/>
</dbReference>
<dbReference type="SUPFAM" id="SSF140731">
    <property type="entry name" value="PA2201 C-terminal domain-like"/>
    <property type="match status" value="1"/>
</dbReference>
<dbReference type="InterPro" id="IPR028983">
    <property type="entry name" value="PA2201-like_C"/>
</dbReference>
<feature type="domain" description="PoNi C-terminal" evidence="1">
    <location>
        <begin position="4"/>
        <end position="112"/>
    </location>
</feature>
<reference evidence="2" key="1">
    <citation type="journal article" date="2012" name="Environ. Microbiol.">
        <title>Genomic content of uncultured Bacteroidetes from contrasting oceanic provinces in the North Atlantic Ocean.</title>
        <authorList>
            <person name="Gomez-Pereira P.R."/>
            <person name="Schuler M."/>
            <person name="Fuchs B.M."/>
            <person name="Bennke C."/>
            <person name="Teeling H."/>
            <person name="Waldmann J."/>
            <person name="Richter M."/>
            <person name="Barbe V."/>
            <person name="Bataille E."/>
            <person name="Glockner F.O."/>
            <person name="Amann R."/>
        </authorList>
    </citation>
    <scope>NUCLEOTIDE SEQUENCE</scope>
</reference>
<sequence>MNINDNLLNFFVNQEFIALKEGESPFDFREKKFGKLKEHLRVSTQEELEDFLKIYLEKNWYQNLKGTGSYNLHKQAPEHPTFPGYWAFEVAAVVKIKGLDDSSFRDHKYYPDRLV</sequence>
<proteinExistence type="predicted"/>
<dbReference type="EMBL" id="FO117602">
    <property type="protein sequence ID" value="CCG00249.1"/>
    <property type="molecule type" value="Genomic_DNA"/>
</dbReference>